<dbReference type="Proteomes" id="UP000056732">
    <property type="component" value="Unassembled WGS sequence"/>
</dbReference>
<sequence length="196" mass="20299">MIADVLFCAFDVMFWLTCTSPVLVVTDTAPVAATGPFNVTAFWPCARSVALFATVMFAPVRSCKAIAPPPVAAALVTLIFPVPAFTVEPLDRAILPPLLFVSVTSPAALPVFSAAPSPEIPLLAVAVTLPPLVETGAFSAMAPLPVLFVSAVILTDRGPLVAVIGAFSTTSRAAFISTIEPVELLYVIGLSSCSVL</sequence>
<gene>
    <name evidence="1" type="ORF">WK53_12200</name>
</gene>
<comment type="caution">
    <text evidence="1">The sequence shown here is derived from an EMBL/GenBank/DDBJ whole genome shotgun (WGS) entry which is preliminary data.</text>
</comment>
<dbReference type="EMBL" id="LPDO01000101">
    <property type="protein sequence ID" value="KVT49597.1"/>
    <property type="molecule type" value="Genomic_DNA"/>
</dbReference>
<name>A0AAW3N630_9BURK</name>
<accession>A0AAW3N630</accession>
<proteinExistence type="predicted"/>
<evidence type="ECO:0008006" key="3">
    <source>
        <dbReference type="Google" id="ProtNLM"/>
    </source>
</evidence>
<organism evidence="1 2">
    <name type="scientific">Burkholderia ubonensis</name>
    <dbReference type="NCBI Taxonomy" id="101571"/>
    <lineage>
        <taxon>Bacteria</taxon>
        <taxon>Pseudomonadati</taxon>
        <taxon>Pseudomonadota</taxon>
        <taxon>Betaproteobacteria</taxon>
        <taxon>Burkholderiales</taxon>
        <taxon>Burkholderiaceae</taxon>
        <taxon>Burkholderia</taxon>
        <taxon>Burkholderia cepacia complex</taxon>
    </lineage>
</organism>
<reference evidence="1 2" key="1">
    <citation type="submission" date="2015-11" db="EMBL/GenBank/DDBJ databases">
        <title>Expanding the genomic diversity of Burkholderia species for the development of highly accurate diagnostics.</title>
        <authorList>
            <person name="Sahl J."/>
            <person name="Keim P."/>
            <person name="Wagner D."/>
        </authorList>
    </citation>
    <scope>NUCLEOTIDE SEQUENCE [LARGE SCALE GENOMIC DNA]</scope>
    <source>
        <strain evidence="1 2">MSMB1137WGS</strain>
    </source>
</reference>
<evidence type="ECO:0000313" key="1">
    <source>
        <dbReference type="EMBL" id="KVT49597.1"/>
    </source>
</evidence>
<dbReference type="AlphaFoldDB" id="A0AAW3N630"/>
<protein>
    <recommendedName>
        <fullName evidence="3">DNA-directed RNA polymerase II</fullName>
    </recommendedName>
</protein>
<evidence type="ECO:0000313" key="2">
    <source>
        <dbReference type="Proteomes" id="UP000056732"/>
    </source>
</evidence>